<name>A0ABT5BHL3_9BACT</name>
<evidence type="ECO:0000313" key="6">
    <source>
        <dbReference type="Proteomes" id="UP001217838"/>
    </source>
</evidence>
<feature type="region of interest" description="Disordered" evidence="4">
    <location>
        <begin position="32"/>
        <end position="99"/>
    </location>
</feature>
<feature type="compositionally biased region" description="Polar residues" evidence="4">
    <location>
        <begin position="56"/>
        <end position="65"/>
    </location>
</feature>
<feature type="compositionally biased region" description="Low complexity" evidence="4">
    <location>
        <begin position="32"/>
        <end position="55"/>
    </location>
</feature>
<sequence length="295" mass="30875">MSRIRTLMPAALLLAGCTAPGLKYIDGFDQTTGDSDTTTSGSSSEAESTSIMTSTEGSDSGEASHSGTSTTSTDTGPGTTTTTTADTTTTSTGAEPFCGDGVVEGDEECDDANDIADDRCFECTKNRWVFASAALHNSGNLGGVEGADSLCRQYALQSGKADDSWKTFIAWLSDADHDVRDRLYPGRGRYVRTDGVVVAESADRFFSGSIAAPIDVDEHGNQEIGGGVLTGTRPDGTAAPGTHCDNWTTKKITDFSAYMGVSSATDESWTMLPNPDVNPQSCTALAARLYCIEGE</sequence>
<evidence type="ECO:0000256" key="1">
    <source>
        <dbReference type="ARBA" id="ARBA00022729"/>
    </source>
</evidence>
<proteinExistence type="predicted"/>
<evidence type="ECO:0000256" key="2">
    <source>
        <dbReference type="ARBA" id="ARBA00022737"/>
    </source>
</evidence>
<organism evidence="5 6">
    <name type="scientific">Nannocystis radixulma</name>
    <dbReference type="NCBI Taxonomy" id="2995305"/>
    <lineage>
        <taxon>Bacteria</taxon>
        <taxon>Pseudomonadati</taxon>
        <taxon>Myxococcota</taxon>
        <taxon>Polyangia</taxon>
        <taxon>Nannocystales</taxon>
        <taxon>Nannocystaceae</taxon>
        <taxon>Nannocystis</taxon>
    </lineage>
</organism>
<dbReference type="InterPro" id="IPR016186">
    <property type="entry name" value="C-type_lectin-like/link_sf"/>
</dbReference>
<feature type="compositionally biased region" description="Low complexity" evidence="4">
    <location>
        <begin position="66"/>
        <end position="99"/>
    </location>
</feature>
<keyword evidence="6" id="KW-1185">Reference proteome</keyword>
<evidence type="ECO:0000313" key="5">
    <source>
        <dbReference type="EMBL" id="MDC0673651.1"/>
    </source>
</evidence>
<dbReference type="Proteomes" id="UP001217838">
    <property type="component" value="Unassembled WGS sequence"/>
</dbReference>
<keyword evidence="2" id="KW-0677">Repeat</keyword>
<dbReference type="RefSeq" id="WP_272006985.1">
    <property type="nucleotide sequence ID" value="NZ_JAQNDN010000022.1"/>
</dbReference>
<comment type="caution">
    <text evidence="5">The sequence shown here is derived from an EMBL/GenBank/DDBJ whole genome shotgun (WGS) entry which is preliminary data.</text>
</comment>
<keyword evidence="1" id="KW-0732">Signal</keyword>
<accession>A0ABT5BHL3</accession>
<reference evidence="5 6" key="1">
    <citation type="submission" date="2022-11" db="EMBL/GenBank/DDBJ databases">
        <title>Minimal conservation of predation-associated metabolite biosynthetic gene clusters underscores biosynthetic potential of Myxococcota including descriptions for ten novel species: Archangium lansinium sp. nov., Myxococcus landrumus sp. nov., Nannocystis bai.</title>
        <authorList>
            <person name="Ahearne A."/>
            <person name="Stevens C."/>
            <person name="Dowd S."/>
        </authorList>
    </citation>
    <scope>NUCLEOTIDE SEQUENCE [LARGE SCALE GENOMIC DNA]</scope>
    <source>
        <strain evidence="5 6">NCELM</strain>
    </source>
</reference>
<dbReference type="NCBIfam" id="TIGR02232">
    <property type="entry name" value="myxo_disulf_rpt"/>
    <property type="match status" value="1"/>
</dbReference>
<dbReference type="SUPFAM" id="SSF56436">
    <property type="entry name" value="C-type lectin-like"/>
    <property type="match status" value="1"/>
</dbReference>
<dbReference type="InterPro" id="IPR016187">
    <property type="entry name" value="CTDL_fold"/>
</dbReference>
<gene>
    <name evidence="5" type="ORF">POL58_38255</name>
</gene>
<dbReference type="PROSITE" id="PS51257">
    <property type="entry name" value="PROKAR_LIPOPROTEIN"/>
    <property type="match status" value="1"/>
</dbReference>
<keyword evidence="3" id="KW-1015">Disulfide bond</keyword>
<dbReference type="Gene3D" id="3.10.100.10">
    <property type="entry name" value="Mannose-Binding Protein A, subunit A"/>
    <property type="match status" value="1"/>
</dbReference>
<evidence type="ECO:0000256" key="3">
    <source>
        <dbReference type="ARBA" id="ARBA00023157"/>
    </source>
</evidence>
<dbReference type="InterPro" id="IPR011936">
    <property type="entry name" value="Myxo_disulph_rpt"/>
</dbReference>
<dbReference type="Pfam" id="PF13948">
    <property type="entry name" value="DUF4215"/>
    <property type="match status" value="1"/>
</dbReference>
<evidence type="ECO:0000256" key="4">
    <source>
        <dbReference type="SAM" id="MobiDB-lite"/>
    </source>
</evidence>
<dbReference type="EMBL" id="JAQNDN010000022">
    <property type="protein sequence ID" value="MDC0673651.1"/>
    <property type="molecule type" value="Genomic_DNA"/>
</dbReference>
<protein>
    <submittedName>
        <fullName evidence="5">DUF4215 domain-containing protein</fullName>
    </submittedName>
</protein>